<comment type="caution">
    <text evidence="2">The sequence shown here is derived from an EMBL/GenBank/DDBJ whole genome shotgun (WGS) entry which is preliminary data.</text>
</comment>
<evidence type="ECO:0000313" key="2">
    <source>
        <dbReference type="EMBL" id="KAK0460063.1"/>
    </source>
</evidence>
<protein>
    <submittedName>
        <fullName evidence="2">Uncharacterized protein</fullName>
    </submittedName>
</protein>
<accession>A0AA39KIT4</accession>
<evidence type="ECO:0000256" key="1">
    <source>
        <dbReference type="SAM" id="SignalP"/>
    </source>
</evidence>
<organism evidence="2 3">
    <name type="scientific">Armillaria tabescens</name>
    <name type="common">Ringless honey mushroom</name>
    <name type="synonym">Agaricus tabescens</name>
    <dbReference type="NCBI Taxonomy" id="1929756"/>
    <lineage>
        <taxon>Eukaryota</taxon>
        <taxon>Fungi</taxon>
        <taxon>Dikarya</taxon>
        <taxon>Basidiomycota</taxon>
        <taxon>Agaricomycotina</taxon>
        <taxon>Agaricomycetes</taxon>
        <taxon>Agaricomycetidae</taxon>
        <taxon>Agaricales</taxon>
        <taxon>Marasmiineae</taxon>
        <taxon>Physalacriaceae</taxon>
        <taxon>Desarmillaria</taxon>
    </lineage>
</organism>
<dbReference type="Proteomes" id="UP001175211">
    <property type="component" value="Unassembled WGS sequence"/>
</dbReference>
<keyword evidence="1" id="KW-0732">Signal</keyword>
<gene>
    <name evidence="2" type="ORF">EV420DRAFT_249432</name>
</gene>
<proteinExistence type="predicted"/>
<evidence type="ECO:0000313" key="3">
    <source>
        <dbReference type="Proteomes" id="UP001175211"/>
    </source>
</evidence>
<keyword evidence="3" id="KW-1185">Reference proteome</keyword>
<sequence>MIFFLCTMCSSLWSLKHPPESRAKKPVVPARLFLEDLAEPVVDMGIFTDPTFSLSILSLVYPANHRDTLLFSWWTNDSYTFFVVPVSYPIPVPRA</sequence>
<dbReference type="AlphaFoldDB" id="A0AA39KIT4"/>
<dbReference type="EMBL" id="JAUEPS010000013">
    <property type="protein sequence ID" value="KAK0460063.1"/>
    <property type="molecule type" value="Genomic_DNA"/>
</dbReference>
<dbReference type="GeneID" id="85364942"/>
<dbReference type="RefSeq" id="XP_060332189.1">
    <property type="nucleotide sequence ID" value="XM_060481394.1"/>
</dbReference>
<reference evidence="2" key="1">
    <citation type="submission" date="2023-06" db="EMBL/GenBank/DDBJ databases">
        <authorList>
            <consortium name="Lawrence Berkeley National Laboratory"/>
            <person name="Ahrendt S."/>
            <person name="Sahu N."/>
            <person name="Indic B."/>
            <person name="Wong-Bajracharya J."/>
            <person name="Merenyi Z."/>
            <person name="Ke H.-M."/>
            <person name="Monk M."/>
            <person name="Kocsube S."/>
            <person name="Drula E."/>
            <person name="Lipzen A."/>
            <person name="Balint B."/>
            <person name="Henrissat B."/>
            <person name="Andreopoulos B."/>
            <person name="Martin F.M."/>
            <person name="Harder C.B."/>
            <person name="Rigling D."/>
            <person name="Ford K.L."/>
            <person name="Foster G.D."/>
            <person name="Pangilinan J."/>
            <person name="Papanicolaou A."/>
            <person name="Barry K."/>
            <person name="LaButti K."/>
            <person name="Viragh M."/>
            <person name="Koriabine M."/>
            <person name="Yan M."/>
            <person name="Riley R."/>
            <person name="Champramary S."/>
            <person name="Plett K.L."/>
            <person name="Tsai I.J."/>
            <person name="Slot J."/>
            <person name="Sipos G."/>
            <person name="Plett J."/>
            <person name="Nagy L.G."/>
            <person name="Grigoriev I.V."/>
        </authorList>
    </citation>
    <scope>NUCLEOTIDE SEQUENCE</scope>
    <source>
        <strain evidence="2">CCBAS 213</strain>
    </source>
</reference>
<feature type="signal peptide" evidence="1">
    <location>
        <begin position="1"/>
        <end position="23"/>
    </location>
</feature>
<feature type="chain" id="PRO_5041346226" evidence="1">
    <location>
        <begin position="24"/>
        <end position="95"/>
    </location>
</feature>
<name>A0AA39KIT4_ARMTA</name>